<feature type="transmembrane region" description="Helical" evidence="1">
    <location>
        <begin position="60"/>
        <end position="81"/>
    </location>
</feature>
<dbReference type="HOGENOM" id="CLU_420194_0_0_5"/>
<keyword evidence="1" id="KW-0812">Transmembrane</keyword>
<keyword evidence="1" id="KW-1133">Transmembrane helix</keyword>
<gene>
    <name evidence="3" type="ordered locus">ELI_13695</name>
</gene>
<evidence type="ECO:0000256" key="1">
    <source>
        <dbReference type="SAM" id="Phobius"/>
    </source>
</evidence>
<dbReference type="KEGG" id="eli:ELI_13695"/>
<feature type="transmembrane region" description="Helical" evidence="1">
    <location>
        <begin position="604"/>
        <end position="623"/>
    </location>
</feature>
<dbReference type="EMBL" id="CP000157">
    <property type="protein sequence ID" value="ABC64831.1"/>
    <property type="molecule type" value="Genomic_DNA"/>
</dbReference>
<protein>
    <recommendedName>
        <fullName evidence="2">CHASE2 domain-containing protein</fullName>
    </recommendedName>
</protein>
<dbReference type="SMART" id="SM01080">
    <property type="entry name" value="CHASE2"/>
    <property type="match status" value="1"/>
</dbReference>
<proteinExistence type="predicted"/>
<name>Q2N660_ERYLH</name>
<evidence type="ECO:0000313" key="3">
    <source>
        <dbReference type="EMBL" id="ABC64831.1"/>
    </source>
</evidence>
<feature type="domain" description="CHASE2" evidence="2">
    <location>
        <begin position="94"/>
        <end position="537"/>
    </location>
</feature>
<dbReference type="AlphaFoldDB" id="Q2N660"/>
<feature type="transmembrane region" description="Helical" evidence="1">
    <location>
        <begin position="527"/>
        <end position="546"/>
    </location>
</feature>
<feature type="transmembrane region" description="Helical" evidence="1">
    <location>
        <begin position="570"/>
        <end position="592"/>
    </location>
</feature>
<reference evidence="4" key="1">
    <citation type="journal article" date="2009" name="J. Bacteriol.">
        <title>Complete genome sequence of Erythrobacter litoralis HTCC2594.</title>
        <authorList>
            <person name="Oh H.M."/>
            <person name="Giovannoni S.J."/>
            <person name="Ferriera S."/>
            <person name="Johnson J."/>
            <person name="Cho J.C."/>
        </authorList>
    </citation>
    <scope>NUCLEOTIDE SEQUENCE [LARGE SCALE GENOMIC DNA]</scope>
    <source>
        <strain evidence="4">HTCC2594</strain>
    </source>
</reference>
<organism evidence="3 4">
    <name type="scientific">Erythrobacter litoralis (strain HTCC2594)</name>
    <dbReference type="NCBI Taxonomy" id="314225"/>
    <lineage>
        <taxon>Bacteria</taxon>
        <taxon>Pseudomonadati</taxon>
        <taxon>Pseudomonadota</taxon>
        <taxon>Alphaproteobacteria</taxon>
        <taxon>Sphingomonadales</taxon>
        <taxon>Erythrobacteraceae</taxon>
        <taxon>Erythrobacter/Porphyrobacter group</taxon>
        <taxon>Erythrobacter</taxon>
    </lineage>
</organism>
<dbReference type="Proteomes" id="UP000008808">
    <property type="component" value="Chromosome"/>
</dbReference>
<keyword evidence="1" id="KW-0472">Membrane</keyword>
<evidence type="ECO:0000259" key="2">
    <source>
        <dbReference type="SMART" id="SM01080"/>
    </source>
</evidence>
<accession>Q2N660</accession>
<dbReference type="InterPro" id="IPR007890">
    <property type="entry name" value="CHASE2"/>
</dbReference>
<evidence type="ECO:0000313" key="4">
    <source>
        <dbReference type="Proteomes" id="UP000008808"/>
    </source>
</evidence>
<dbReference type="STRING" id="314225.ELI_13695"/>
<keyword evidence="4" id="KW-1185">Reference proteome</keyword>
<sequence>MGANGDVARQTESGSDASRHNERIAFRNALARFIGNGRLAFNGLLKALRFFLRKDIAKRALIYAGWHALIVVLLTLINPFGIVEDSEDRSRAVWQDVYAQTYMEQARKAGRDEDGDPVGRQDISVVLLGETGLDMLAPGRTLDPMDMFDLVDQIAYAHLAMDEPEDGVDSEKPRPPRAIFVDMSLGQFAPPQLTGQELLALGEAERAACELGNRAEIESPFRCMLYFFAQMTAYEKWRDDIRCQDNPVAKAMCIRSAGGLPLVFADISKETELGANAAAGFAALGQIAILASVSYDSEIDYPLVSPQSEQARRNVRYQLHPAPLLYAIYCEEEAAIAANSANDERIAQPCADTPIEPPDPDGANWRSSYWGWSQAFSSPLEIIWGIGAPSDFTIERAAISQTLDAADECEPAQDTDGVLLTLVRRMFAGIDLGARTPCFYSRSLTYEQVADASPDLVGMAFSDTLVMIGLSTQAANDTIETEAFGAIPGVFWHAMALDNLIVKGADYAHSERSLFGGYMTDQDLFEFGALFLTLVGVGFAALYLVARNRDLRQGASTSGSGLARIGRREVWARLLLFAGVVGWMAGLVYFFTGEFLRLPAQYNYAALTIVVFLEIVLLLRLILQPWGERLVARKSYLNTILQPLDISDNETL</sequence>